<keyword evidence="2 5" id="KW-0732">Signal</keyword>
<keyword evidence="4" id="KW-0812">Transmembrane</keyword>
<comment type="caution">
    <text evidence="7">The sequence shown here is derived from an EMBL/GenBank/DDBJ whole genome shotgun (WGS) entry which is preliminary data.</text>
</comment>
<dbReference type="PANTHER" id="PTHR24366">
    <property type="entry name" value="IG(IMMUNOGLOBULIN) AND LRR(LEUCINE RICH REPEAT) DOMAINS"/>
    <property type="match status" value="1"/>
</dbReference>
<dbReference type="InterPro" id="IPR001611">
    <property type="entry name" value="Leu-rich_rpt"/>
</dbReference>
<evidence type="ECO:0000256" key="2">
    <source>
        <dbReference type="ARBA" id="ARBA00022729"/>
    </source>
</evidence>
<dbReference type="Proteomes" id="UP000663860">
    <property type="component" value="Unassembled WGS sequence"/>
</dbReference>
<dbReference type="Gene3D" id="3.80.10.10">
    <property type="entry name" value="Ribonuclease Inhibitor"/>
    <property type="match status" value="1"/>
</dbReference>
<feature type="domain" description="LRRCT" evidence="6">
    <location>
        <begin position="261"/>
        <end position="312"/>
    </location>
</feature>
<dbReference type="SMART" id="SM00082">
    <property type="entry name" value="LRRCT"/>
    <property type="match status" value="1"/>
</dbReference>
<dbReference type="InterPro" id="IPR032675">
    <property type="entry name" value="LRR_dom_sf"/>
</dbReference>
<accession>A0A814XB21</accession>
<evidence type="ECO:0000256" key="5">
    <source>
        <dbReference type="SAM" id="SignalP"/>
    </source>
</evidence>
<proteinExistence type="predicted"/>
<dbReference type="InterPro" id="IPR000483">
    <property type="entry name" value="Cys-rich_flank_reg_C"/>
</dbReference>
<dbReference type="SUPFAM" id="SSF52058">
    <property type="entry name" value="L domain-like"/>
    <property type="match status" value="1"/>
</dbReference>
<protein>
    <recommendedName>
        <fullName evidence="6">LRRCT domain-containing protein</fullName>
    </recommendedName>
</protein>
<dbReference type="PANTHER" id="PTHR24366:SF170">
    <property type="entry name" value="RE50361P"/>
    <property type="match status" value="1"/>
</dbReference>
<organism evidence="7 8">
    <name type="scientific">Adineta steineri</name>
    <dbReference type="NCBI Taxonomy" id="433720"/>
    <lineage>
        <taxon>Eukaryota</taxon>
        <taxon>Metazoa</taxon>
        <taxon>Spiralia</taxon>
        <taxon>Gnathifera</taxon>
        <taxon>Rotifera</taxon>
        <taxon>Eurotatoria</taxon>
        <taxon>Bdelloidea</taxon>
        <taxon>Adinetida</taxon>
        <taxon>Adinetidae</taxon>
        <taxon>Adineta</taxon>
    </lineage>
</organism>
<dbReference type="EMBL" id="CAJNOE010000435">
    <property type="protein sequence ID" value="CAF1213996.1"/>
    <property type="molecule type" value="Genomic_DNA"/>
</dbReference>
<dbReference type="InterPro" id="IPR003591">
    <property type="entry name" value="Leu-rich_rpt_typical-subtyp"/>
</dbReference>
<dbReference type="SMART" id="SM00369">
    <property type="entry name" value="LRR_TYP"/>
    <property type="match status" value="3"/>
</dbReference>
<keyword evidence="4" id="KW-1133">Transmembrane helix</keyword>
<evidence type="ECO:0000256" key="3">
    <source>
        <dbReference type="ARBA" id="ARBA00022737"/>
    </source>
</evidence>
<keyword evidence="4" id="KW-0472">Membrane</keyword>
<dbReference type="Pfam" id="PF13855">
    <property type="entry name" value="LRR_8"/>
    <property type="match status" value="1"/>
</dbReference>
<dbReference type="AlphaFoldDB" id="A0A814XB21"/>
<feature type="signal peptide" evidence="5">
    <location>
        <begin position="1"/>
        <end position="21"/>
    </location>
</feature>
<sequence>MNLIISIIIIAILIVEPSVSGDVCSGICKCSEDLTIVNCDSKHWTDLNNTEFPSNVVTLTLINNQLKFDTINDRSKIENLPRLTVLSLNENPLGTIPPFNDSKIRSLSLQDTSLTSAKFPSSYDTRSLLQTISLNNNKIRTINVDDFINLKNSQLKKLHIDSASLSVIDQNAFTPLIVLQELSLKNNQLKSCEFLSTLRLLSSIQLDGNQFTSLPQELSTPKDIKTYSFKYNSISTIDELSPLNTWHKMNYTNIRIYLSNNSFDCCQSLWFIRFLKTSAYFVPDASLLTCATPSNYAGKQLIKLNPDEMKCGSIIPDKSWWTTTQIIGISVGGIVTVFILITGIIIIIRRRPSRSGYTEIGGQNDALPNAPILTSSDLPFPADYEDDDSVSTYSTATRNTTRSQAPTVSTTVGVSAVDNCHV</sequence>
<keyword evidence="1" id="KW-0433">Leucine-rich repeat</keyword>
<gene>
    <name evidence="7" type="ORF">IZO911_LOCUS29333</name>
</gene>
<evidence type="ECO:0000313" key="7">
    <source>
        <dbReference type="EMBL" id="CAF1213996.1"/>
    </source>
</evidence>
<dbReference type="PROSITE" id="PS51450">
    <property type="entry name" value="LRR"/>
    <property type="match status" value="1"/>
</dbReference>
<feature type="chain" id="PRO_5032551202" description="LRRCT domain-containing protein" evidence="5">
    <location>
        <begin position="22"/>
        <end position="422"/>
    </location>
</feature>
<evidence type="ECO:0000256" key="4">
    <source>
        <dbReference type="SAM" id="Phobius"/>
    </source>
</evidence>
<feature type="transmembrane region" description="Helical" evidence="4">
    <location>
        <begin position="326"/>
        <end position="348"/>
    </location>
</feature>
<evidence type="ECO:0000259" key="6">
    <source>
        <dbReference type="SMART" id="SM00082"/>
    </source>
</evidence>
<reference evidence="7" key="1">
    <citation type="submission" date="2021-02" db="EMBL/GenBank/DDBJ databases">
        <authorList>
            <person name="Nowell W R."/>
        </authorList>
    </citation>
    <scope>NUCLEOTIDE SEQUENCE</scope>
</reference>
<keyword evidence="3" id="KW-0677">Repeat</keyword>
<evidence type="ECO:0000313" key="8">
    <source>
        <dbReference type="Proteomes" id="UP000663860"/>
    </source>
</evidence>
<evidence type="ECO:0000256" key="1">
    <source>
        <dbReference type="ARBA" id="ARBA00022614"/>
    </source>
</evidence>
<name>A0A814XB21_9BILA</name>